<evidence type="ECO:0000259" key="2">
    <source>
        <dbReference type="Pfam" id="PF11887"/>
    </source>
</evidence>
<evidence type="ECO:0000313" key="3">
    <source>
        <dbReference type="EMBL" id="MQY04060.1"/>
    </source>
</evidence>
<feature type="domain" description="Mce/MlaD" evidence="1">
    <location>
        <begin position="44"/>
        <end position="117"/>
    </location>
</feature>
<dbReference type="Pfam" id="PF02470">
    <property type="entry name" value="MlaD"/>
    <property type="match status" value="1"/>
</dbReference>
<evidence type="ECO:0000259" key="1">
    <source>
        <dbReference type="Pfam" id="PF02470"/>
    </source>
</evidence>
<dbReference type="InterPro" id="IPR005693">
    <property type="entry name" value="Mce"/>
</dbReference>
<gene>
    <name evidence="3" type="ORF">ACRB68_21090</name>
</gene>
<evidence type="ECO:0008006" key="5">
    <source>
        <dbReference type="Google" id="ProtNLM"/>
    </source>
</evidence>
<dbReference type="InterPro" id="IPR024516">
    <property type="entry name" value="Mce_C"/>
</dbReference>
<dbReference type="EMBL" id="WEGH01000001">
    <property type="protein sequence ID" value="MQY04060.1"/>
    <property type="molecule type" value="Genomic_DNA"/>
</dbReference>
<dbReference type="OrthoDB" id="5241191at2"/>
<dbReference type="Pfam" id="PF11887">
    <property type="entry name" value="Mce4_CUP1"/>
    <property type="match status" value="1"/>
</dbReference>
<dbReference type="InterPro" id="IPR003399">
    <property type="entry name" value="Mce/MlaD"/>
</dbReference>
<dbReference type="RefSeq" id="WP_153531884.1">
    <property type="nucleotide sequence ID" value="NZ_WEGH01000001.1"/>
</dbReference>
<dbReference type="AlphaFoldDB" id="A0A7K0BS93"/>
<proteinExistence type="predicted"/>
<dbReference type="GO" id="GO:0005576">
    <property type="term" value="C:extracellular region"/>
    <property type="evidence" value="ECO:0007669"/>
    <property type="project" value="TreeGrafter"/>
</dbReference>
<dbReference type="NCBIfam" id="TIGR00996">
    <property type="entry name" value="Mtu_fam_mce"/>
    <property type="match status" value="1"/>
</dbReference>
<keyword evidence="4" id="KW-1185">Reference proteome</keyword>
<dbReference type="Proteomes" id="UP000487268">
    <property type="component" value="Unassembled WGS sequence"/>
</dbReference>
<name>A0A7K0BS93_9ACTN</name>
<dbReference type="PANTHER" id="PTHR33371">
    <property type="entry name" value="INTERMEMBRANE PHOSPHOLIPID TRANSPORT SYSTEM BINDING PROTEIN MLAD-RELATED"/>
    <property type="match status" value="1"/>
</dbReference>
<evidence type="ECO:0000313" key="4">
    <source>
        <dbReference type="Proteomes" id="UP000487268"/>
    </source>
</evidence>
<dbReference type="InterPro" id="IPR052336">
    <property type="entry name" value="MlaD_Phospholipid_Transporter"/>
</dbReference>
<comment type="caution">
    <text evidence="3">The sequence shown here is derived from an EMBL/GenBank/DDBJ whole genome shotgun (WGS) entry which is preliminary data.</text>
</comment>
<dbReference type="PRINTS" id="PR01782">
    <property type="entry name" value="MCEVIRFACTOR"/>
</dbReference>
<feature type="domain" description="Mammalian cell entry C-terminal" evidence="2">
    <location>
        <begin position="126"/>
        <end position="295"/>
    </location>
</feature>
<dbReference type="PANTHER" id="PTHR33371:SF18">
    <property type="entry name" value="MCE-FAMILY PROTEIN MCE3C"/>
    <property type="match status" value="1"/>
</dbReference>
<reference evidence="3 4" key="1">
    <citation type="submission" date="2019-10" db="EMBL/GenBank/DDBJ databases">
        <title>Actinomadura rubteroloni sp. nov. and Actinomadura macrotermitis sp. nov., isolated from the gut of fungus growing-termite Macrotermes natalensis.</title>
        <authorList>
            <person name="Benndorf R."/>
            <person name="Martin K."/>
            <person name="Kuefner M."/>
            <person name="De Beer W."/>
            <person name="Kaster A.-K."/>
            <person name="Vollmers J."/>
            <person name="Poulsen M."/>
            <person name="Beemelmanns C."/>
        </authorList>
    </citation>
    <scope>NUCLEOTIDE SEQUENCE [LARGE SCALE GENOMIC DNA]</scope>
    <source>
        <strain evidence="3 4">RB68</strain>
    </source>
</reference>
<accession>A0A7K0BS93</accession>
<organism evidence="3 4">
    <name type="scientific">Actinomadura macrotermitis</name>
    <dbReference type="NCBI Taxonomy" id="2585200"/>
    <lineage>
        <taxon>Bacteria</taxon>
        <taxon>Bacillati</taxon>
        <taxon>Actinomycetota</taxon>
        <taxon>Actinomycetes</taxon>
        <taxon>Streptosporangiales</taxon>
        <taxon>Thermomonosporaceae</taxon>
        <taxon>Actinomadura</taxon>
    </lineage>
</organism>
<sequence length="341" mass="36255">MRRLRWKPVRNRNPIAVAIVGLTAMLLTALTALQAGDLPVIGGGTDYTAEFSEAAGMRPGNEVRVAGVKVGKVTEVALDHGKVRVGFRVKKTWIGDASTAAIAIKTLLGDKYLAVDPLGARAQDPAKRIPLARTTSPYDVTQAFEDLAGTVGQVDSAQLASSLRAMSTAFAGTPPHVRKALDGMSALAKTISSRDAQLVRLLAGTRQATGTLAGQNSTFEALLRDGNLLLGELQRRRDAIHGLLVGTRDLAAQLTGLIDDNQRQLKPTLDALGQVSDLLLRNQQNLDRALKIAGPYTRLLGNTMGNGHWMDGYICGLVPKEYQPPGTGPKQGCMPPKKGGK</sequence>
<protein>
    <recommendedName>
        <fullName evidence="5">MCE family protein</fullName>
    </recommendedName>
</protein>